<dbReference type="SUPFAM" id="SSF53448">
    <property type="entry name" value="Nucleotide-diphospho-sugar transferases"/>
    <property type="match status" value="1"/>
</dbReference>
<dbReference type="InterPro" id="IPR007577">
    <property type="entry name" value="GlycoTrfase_DXD_sugar-bd_CS"/>
</dbReference>
<sequence length="393" mass="45534">MHPGYAITMNMIRRNKLDLFLLAVLVFTLIVMLKECFSPSAAKIHLTAVYKSKVPNGRINDLSSKANISALNSSEPGTGPNLWLPAGSAFGKKLDRNPRPQKISQSQPSILKTGEPPGLIKGTEIPKVIWQKWKSRIDLKNFWKQEDYVRDGWTTWQIFNPEYEHVVFSDVDAEIFVRKEYSHRPDIIKVFTEVQQRIIAFDLLRYLVIYKYGGIYNDMDTMCRRPIDEWFEEFWDYGIVVGIECVLPLDPGLPEDLQLDTFNLVYAIQFLQWTVMAAPQHPVLNRTIEELVFRVLNDTREDSGKVEWEVADLWYEPMAILNVSGPGLWTRTVKQYIDEQEGRHVMDSEYAAMWDIGIYGDLLLLPQAKWAPTGSGQQDEIAFLRHFWRGSWR</sequence>
<dbReference type="Pfam" id="PF04488">
    <property type="entry name" value="Gly_transf_sug"/>
    <property type="match status" value="1"/>
</dbReference>
<dbReference type="Gene3D" id="3.90.550.20">
    <property type="match status" value="1"/>
</dbReference>
<dbReference type="GO" id="GO:0000009">
    <property type="term" value="F:alpha-1,6-mannosyltransferase activity"/>
    <property type="evidence" value="ECO:0007669"/>
    <property type="project" value="InterPro"/>
</dbReference>
<dbReference type="AlphaFoldDB" id="A0AAV9VK63"/>
<dbReference type="GO" id="GO:0000136">
    <property type="term" value="C:mannan polymerase complex"/>
    <property type="evidence" value="ECO:0007669"/>
    <property type="project" value="TreeGrafter"/>
</dbReference>
<dbReference type="GO" id="GO:0006487">
    <property type="term" value="P:protein N-linked glycosylation"/>
    <property type="evidence" value="ECO:0007669"/>
    <property type="project" value="TreeGrafter"/>
</dbReference>
<comment type="similarity">
    <text evidence="1">Belongs to the glycosyltransferase 32 family.</text>
</comment>
<gene>
    <name evidence="3" type="primary">OCH1_2</name>
    <name evidence="3" type="ORF">TWF730_005244</name>
</gene>
<comment type="caution">
    <text evidence="3">The sequence shown here is derived from an EMBL/GenBank/DDBJ whole genome shotgun (WGS) entry which is preliminary data.</text>
</comment>
<name>A0AAV9VK63_9PEZI</name>
<dbReference type="InterPro" id="IPR039367">
    <property type="entry name" value="Och1-like"/>
</dbReference>
<dbReference type="Proteomes" id="UP001373714">
    <property type="component" value="Unassembled WGS sequence"/>
</dbReference>
<dbReference type="InterPro" id="IPR029044">
    <property type="entry name" value="Nucleotide-diphossugar_trans"/>
</dbReference>
<keyword evidence="3" id="KW-0808">Transferase</keyword>
<dbReference type="PANTHER" id="PTHR31834:SF1">
    <property type="entry name" value="INITIATION-SPECIFIC ALPHA-1,6-MANNOSYLTRANSFERASE"/>
    <property type="match status" value="1"/>
</dbReference>
<reference evidence="3 4" key="1">
    <citation type="submission" date="2019-10" db="EMBL/GenBank/DDBJ databases">
        <authorList>
            <person name="Palmer J.M."/>
        </authorList>
    </citation>
    <scope>NUCLEOTIDE SEQUENCE [LARGE SCALE GENOMIC DNA]</scope>
    <source>
        <strain evidence="3 4">TWF730</strain>
    </source>
</reference>
<accession>A0AAV9VK63</accession>
<feature type="region of interest" description="Disordered" evidence="2">
    <location>
        <begin position="95"/>
        <end position="118"/>
    </location>
</feature>
<dbReference type="EMBL" id="JAVHNS010000002">
    <property type="protein sequence ID" value="KAK6361524.1"/>
    <property type="molecule type" value="Genomic_DNA"/>
</dbReference>
<keyword evidence="3" id="KW-0328">Glycosyltransferase</keyword>
<organism evidence="3 4">
    <name type="scientific">Orbilia blumenaviensis</name>
    <dbReference type="NCBI Taxonomy" id="1796055"/>
    <lineage>
        <taxon>Eukaryota</taxon>
        <taxon>Fungi</taxon>
        <taxon>Dikarya</taxon>
        <taxon>Ascomycota</taxon>
        <taxon>Pezizomycotina</taxon>
        <taxon>Orbiliomycetes</taxon>
        <taxon>Orbiliales</taxon>
        <taxon>Orbiliaceae</taxon>
        <taxon>Orbilia</taxon>
    </lineage>
</organism>
<keyword evidence="4" id="KW-1185">Reference proteome</keyword>
<evidence type="ECO:0000313" key="3">
    <source>
        <dbReference type="EMBL" id="KAK6361524.1"/>
    </source>
</evidence>
<evidence type="ECO:0000256" key="1">
    <source>
        <dbReference type="ARBA" id="ARBA00009003"/>
    </source>
</evidence>
<proteinExistence type="inferred from homology"/>
<evidence type="ECO:0000256" key="2">
    <source>
        <dbReference type="SAM" id="MobiDB-lite"/>
    </source>
</evidence>
<dbReference type="PANTHER" id="PTHR31834">
    <property type="entry name" value="INITIATION-SPECIFIC ALPHA-1,6-MANNOSYLTRANSFERASE"/>
    <property type="match status" value="1"/>
</dbReference>
<evidence type="ECO:0000313" key="4">
    <source>
        <dbReference type="Proteomes" id="UP001373714"/>
    </source>
</evidence>
<protein>
    <submittedName>
        <fullName evidence="3">Membrane-bound alpha-1,6- mannosyltransferase Initiation-specific</fullName>
    </submittedName>
</protein>